<dbReference type="InterPro" id="IPR002110">
    <property type="entry name" value="Ankyrin_rpt"/>
</dbReference>
<feature type="repeat" description="ANK" evidence="1">
    <location>
        <begin position="34"/>
        <end position="66"/>
    </location>
</feature>
<dbReference type="AlphaFoldDB" id="A0A813L489"/>
<accession>A0A813L489</accession>
<dbReference type="Pfam" id="PF03133">
    <property type="entry name" value="TTL"/>
    <property type="match status" value="1"/>
</dbReference>
<dbReference type="PROSITE" id="PS50088">
    <property type="entry name" value="ANK_REPEAT"/>
    <property type="match status" value="2"/>
</dbReference>
<keyword evidence="1" id="KW-0040">ANK repeat</keyword>
<sequence length="446" mass="49608">VQTCLAAGADVNVRQPLKLCTLDRFQKGEPLRNCGLTPLMISARGGHARCVAALLKEGALVNEVDEDSVTALHFAAASGDLEIFQSLIVAGARTDAVNEECEGVLDYLPQAVRIDAHLLKQFEEDSVEALVSQMPGKEKTMMAYYTSHGRDPFAALPLTFVMRNSSDPEFALWQRAFGEIGDAKGQRLWLLKPGQNANRGNGIKVCDSEEEVRKHLDSKERLFVVQKYMELPMLVHKRKFDIRAYCLVTQDPADGALRAYWYPGAYLRTTSVEYSTKTKDKMVHLNNDAVQKTGEDYGKFESANKLSLTEFQKYLDENHAKDGLSVQGMLVPQMRSLVADAIKAAAQKLNPRNLEHCFEVFGFDFMVDAGFRAWVIEVNTNPCLELCTSYMSSLIPKMLDEAFQLSLDVIFPQGAAPPRASSRRGDEGVSNSWELIYCSTAPDAKE</sequence>
<feature type="non-terminal residue" evidence="2">
    <location>
        <position position="446"/>
    </location>
</feature>
<dbReference type="Proteomes" id="UP000626109">
    <property type="component" value="Unassembled WGS sequence"/>
</dbReference>
<dbReference type="SMART" id="SM00248">
    <property type="entry name" value="ANK"/>
    <property type="match status" value="2"/>
</dbReference>
<dbReference type="PANTHER" id="PTHR46069:SF1">
    <property type="entry name" value="CHROMOSOME UNDETERMINED SCAFFOLD_125, WHOLE GENOME SHOTGUN SEQUENCE"/>
    <property type="match status" value="1"/>
</dbReference>
<dbReference type="Gene3D" id="1.25.40.20">
    <property type="entry name" value="Ankyrin repeat-containing domain"/>
    <property type="match status" value="1"/>
</dbReference>
<dbReference type="Pfam" id="PF12796">
    <property type="entry name" value="Ank_2"/>
    <property type="match status" value="1"/>
</dbReference>
<dbReference type="Gene3D" id="3.30.470.20">
    <property type="entry name" value="ATP-grasp fold, B domain"/>
    <property type="match status" value="1"/>
</dbReference>
<evidence type="ECO:0000313" key="2">
    <source>
        <dbReference type="EMBL" id="CAE8719155.1"/>
    </source>
</evidence>
<dbReference type="SUPFAM" id="SSF56059">
    <property type="entry name" value="Glutathione synthetase ATP-binding domain-like"/>
    <property type="match status" value="1"/>
</dbReference>
<dbReference type="PROSITE" id="PS50297">
    <property type="entry name" value="ANK_REP_REGION"/>
    <property type="match status" value="2"/>
</dbReference>
<dbReference type="InterPro" id="IPR036770">
    <property type="entry name" value="Ankyrin_rpt-contain_sf"/>
</dbReference>
<organism evidence="2 3">
    <name type="scientific">Polarella glacialis</name>
    <name type="common">Dinoflagellate</name>
    <dbReference type="NCBI Taxonomy" id="89957"/>
    <lineage>
        <taxon>Eukaryota</taxon>
        <taxon>Sar</taxon>
        <taxon>Alveolata</taxon>
        <taxon>Dinophyceae</taxon>
        <taxon>Suessiales</taxon>
        <taxon>Suessiaceae</taxon>
        <taxon>Polarella</taxon>
    </lineage>
</organism>
<evidence type="ECO:0000256" key="1">
    <source>
        <dbReference type="PROSITE-ProRule" id="PRU00023"/>
    </source>
</evidence>
<reference evidence="2" key="1">
    <citation type="submission" date="2021-02" db="EMBL/GenBank/DDBJ databases">
        <authorList>
            <person name="Dougan E. K."/>
            <person name="Rhodes N."/>
            <person name="Thang M."/>
            <person name="Chan C."/>
        </authorList>
    </citation>
    <scope>NUCLEOTIDE SEQUENCE</scope>
</reference>
<evidence type="ECO:0008006" key="4">
    <source>
        <dbReference type="Google" id="ProtNLM"/>
    </source>
</evidence>
<dbReference type="InterPro" id="IPR004344">
    <property type="entry name" value="TTL/TTLL_fam"/>
</dbReference>
<gene>
    <name evidence="2" type="ORF">PGLA2088_LOCUS40472</name>
</gene>
<name>A0A813L489_POLGL</name>
<dbReference type="SUPFAM" id="SSF48403">
    <property type="entry name" value="Ankyrin repeat"/>
    <property type="match status" value="1"/>
</dbReference>
<feature type="non-terminal residue" evidence="2">
    <location>
        <position position="1"/>
    </location>
</feature>
<evidence type="ECO:0000313" key="3">
    <source>
        <dbReference type="Proteomes" id="UP000626109"/>
    </source>
</evidence>
<proteinExistence type="predicted"/>
<protein>
    <recommendedName>
        <fullName evidence="4">Tubulin--tyrosine ligase-like protein 9</fullName>
    </recommendedName>
</protein>
<comment type="caution">
    <text evidence="2">The sequence shown here is derived from an EMBL/GenBank/DDBJ whole genome shotgun (WGS) entry which is preliminary data.</text>
</comment>
<feature type="repeat" description="ANK" evidence="1">
    <location>
        <begin position="67"/>
        <end position="99"/>
    </location>
</feature>
<dbReference type="PANTHER" id="PTHR46069">
    <property type="entry name" value="TUBULIN TYROSINE LIGASE"/>
    <property type="match status" value="1"/>
</dbReference>
<dbReference type="PROSITE" id="PS51221">
    <property type="entry name" value="TTL"/>
    <property type="match status" value="1"/>
</dbReference>
<dbReference type="EMBL" id="CAJNNW010033481">
    <property type="protein sequence ID" value="CAE8719155.1"/>
    <property type="molecule type" value="Genomic_DNA"/>
</dbReference>